<keyword evidence="3" id="KW-0804">Transcription</keyword>
<feature type="domain" description="Inhibitor of growth protein N-terminal histone-binding" evidence="5">
    <location>
        <begin position="1"/>
        <end position="84"/>
    </location>
</feature>
<evidence type="ECO:0000256" key="3">
    <source>
        <dbReference type="ARBA" id="ARBA00023163"/>
    </source>
</evidence>
<dbReference type="PANTHER" id="PTHR10333">
    <property type="entry name" value="INHIBITOR OF GROWTH PROTEIN"/>
    <property type="match status" value="1"/>
</dbReference>
<sequence length="216" mass="23772">LRDRSTEMRMLDLQAQQLHEQANRDRDEFFETGGNLPQEEKIKRYNDIMDLYARAKALTDEKVAIAEIMHSLLSKYSQKINKEILHFKLELEADNPGITEQIEKKFNETERNLYLQRKERRRKYREAAAGGAAMINGNSDAPSEAANSANVGEASSGAAAVGGVESTAPIHRSASRMSLAAAAAAAENEASSGSRARSTVSERDPDLPPLKVIVVS</sequence>
<evidence type="ECO:0000256" key="2">
    <source>
        <dbReference type="ARBA" id="ARBA00023015"/>
    </source>
</evidence>
<feature type="region of interest" description="Disordered" evidence="4">
    <location>
        <begin position="174"/>
        <end position="216"/>
    </location>
</feature>
<dbReference type="PANTHER" id="PTHR10333:SF103">
    <property type="entry name" value="INHIBITOR OF GROWTH PROTEIN 3"/>
    <property type="match status" value="1"/>
</dbReference>
<keyword evidence="1" id="KW-0156">Chromatin regulator</keyword>
<accession>A0A183D020</accession>
<dbReference type="InterPro" id="IPR028651">
    <property type="entry name" value="ING_fam"/>
</dbReference>
<reference evidence="6" key="1">
    <citation type="submission" date="2016-06" db="UniProtKB">
        <authorList>
            <consortium name="WormBaseParasite"/>
        </authorList>
    </citation>
    <scope>IDENTIFICATION</scope>
</reference>
<dbReference type="AlphaFoldDB" id="A0A183D020"/>
<dbReference type="Gene3D" id="6.10.140.1740">
    <property type="match status" value="1"/>
</dbReference>
<name>A0A183D020_9BILA</name>
<evidence type="ECO:0000313" key="6">
    <source>
        <dbReference type="WBParaSite" id="GPUH_0000206601-mRNA-1"/>
    </source>
</evidence>
<dbReference type="Pfam" id="PF12998">
    <property type="entry name" value="ING"/>
    <property type="match status" value="1"/>
</dbReference>
<evidence type="ECO:0000256" key="1">
    <source>
        <dbReference type="ARBA" id="ARBA00022853"/>
    </source>
</evidence>
<evidence type="ECO:0000256" key="4">
    <source>
        <dbReference type="SAM" id="MobiDB-lite"/>
    </source>
</evidence>
<dbReference type="GO" id="GO:0035267">
    <property type="term" value="C:NuA4 histone acetyltransferase complex"/>
    <property type="evidence" value="ECO:0007669"/>
    <property type="project" value="TreeGrafter"/>
</dbReference>
<dbReference type="GO" id="GO:0006325">
    <property type="term" value="P:chromatin organization"/>
    <property type="evidence" value="ECO:0007669"/>
    <property type="project" value="UniProtKB-KW"/>
</dbReference>
<evidence type="ECO:0000259" key="5">
    <source>
        <dbReference type="Pfam" id="PF12998"/>
    </source>
</evidence>
<keyword evidence="2" id="KW-0805">Transcription regulation</keyword>
<protein>
    <submittedName>
        <fullName evidence="6">ING domain-containing protein</fullName>
    </submittedName>
</protein>
<proteinExistence type="predicted"/>
<feature type="compositionally biased region" description="Low complexity" evidence="4">
    <location>
        <begin position="175"/>
        <end position="198"/>
    </location>
</feature>
<dbReference type="WBParaSite" id="GPUH_0000206601-mRNA-1">
    <property type="protein sequence ID" value="GPUH_0000206601-mRNA-1"/>
    <property type="gene ID" value="GPUH_0000206601"/>
</dbReference>
<organism evidence="6">
    <name type="scientific">Gongylonema pulchrum</name>
    <dbReference type="NCBI Taxonomy" id="637853"/>
    <lineage>
        <taxon>Eukaryota</taxon>
        <taxon>Metazoa</taxon>
        <taxon>Ecdysozoa</taxon>
        <taxon>Nematoda</taxon>
        <taxon>Chromadorea</taxon>
        <taxon>Rhabditida</taxon>
        <taxon>Spirurina</taxon>
        <taxon>Spiruromorpha</taxon>
        <taxon>Spiruroidea</taxon>
        <taxon>Gongylonematidae</taxon>
        <taxon>Gongylonema</taxon>
    </lineage>
</organism>
<dbReference type="InterPro" id="IPR024610">
    <property type="entry name" value="ING_N_histone-binding"/>
</dbReference>